<reference evidence="1" key="1">
    <citation type="submission" date="2020-06" db="EMBL/GenBank/DDBJ databases">
        <authorList>
            <person name="Li T."/>
            <person name="Hu X."/>
            <person name="Zhang T."/>
            <person name="Song X."/>
            <person name="Zhang H."/>
            <person name="Dai N."/>
            <person name="Sheng W."/>
            <person name="Hou X."/>
            <person name="Wei L."/>
        </authorList>
    </citation>
    <scope>NUCLEOTIDE SEQUENCE</scope>
    <source>
        <strain evidence="1">G02</strain>
        <tissue evidence="1">Leaf</tissue>
    </source>
</reference>
<dbReference type="EMBL" id="JACGWJ010000322">
    <property type="protein sequence ID" value="KAL0293340.1"/>
    <property type="molecule type" value="Genomic_DNA"/>
</dbReference>
<reference evidence="1" key="2">
    <citation type="journal article" date="2024" name="Plant">
        <title>Genomic evolution and insights into agronomic trait innovations of Sesamum species.</title>
        <authorList>
            <person name="Miao H."/>
            <person name="Wang L."/>
            <person name="Qu L."/>
            <person name="Liu H."/>
            <person name="Sun Y."/>
            <person name="Le M."/>
            <person name="Wang Q."/>
            <person name="Wei S."/>
            <person name="Zheng Y."/>
            <person name="Lin W."/>
            <person name="Duan Y."/>
            <person name="Cao H."/>
            <person name="Xiong S."/>
            <person name="Wang X."/>
            <person name="Wei L."/>
            <person name="Li C."/>
            <person name="Ma Q."/>
            <person name="Ju M."/>
            <person name="Zhao R."/>
            <person name="Li G."/>
            <person name="Mu C."/>
            <person name="Tian Q."/>
            <person name="Mei H."/>
            <person name="Zhang T."/>
            <person name="Gao T."/>
            <person name="Zhang H."/>
        </authorList>
    </citation>
    <scope>NUCLEOTIDE SEQUENCE</scope>
    <source>
        <strain evidence="1">G02</strain>
    </source>
</reference>
<comment type="caution">
    <text evidence="1">The sequence shown here is derived from an EMBL/GenBank/DDBJ whole genome shotgun (WGS) entry which is preliminary data.</text>
</comment>
<accession>A0AAW2JFW5</accession>
<protein>
    <submittedName>
        <fullName evidence="1">Uncharacterized protein</fullName>
    </submittedName>
</protein>
<gene>
    <name evidence="1" type="ORF">Sradi_6941800</name>
</gene>
<dbReference type="AlphaFoldDB" id="A0AAW2JFW5"/>
<name>A0AAW2JFW5_SESRA</name>
<sequence length="65" mass="7102">MTAYVPILRAESRGLFRRDVRSTSGVVPIGWASGPCAVSWFKCGQPRRRVAGLSRTATPRVGEKV</sequence>
<proteinExistence type="predicted"/>
<evidence type="ECO:0000313" key="1">
    <source>
        <dbReference type="EMBL" id="KAL0293340.1"/>
    </source>
</evidence>
<organism evidence="1">
    <name type="scientific">Sesamum radiatum</name>
    <name type="common">Black benniseed</name>
    <dbReference type="NCBI Taxonomy" id="300843"/>
    <lineage>
        <taxon>Eukaryota</taxon>
        <taxon>Viridiplantae</taxon>
        <taxon>Streptophyta</taxon>
        <taxon>Embryophyta</taxon>
        <taxon>Tracheophyta</taxon>
        <taxon>Spermatophyta</taxon>
        <taxon>Magnoliopsida</taxon>
        <taxon>eudicotyledons</taxon>
        <taxon>Gunneridae</taxon>
        <taxon>Pentapetalae</taxon>
        <taxon>asterids</taxon>
        <taxon>lamiids</taxon>
        <taxon>Lamiales</taxon>
        <taxon>Pedaliaceae</taxon>
        <taxon>Sesamum</taxon>
    </lineage>
</organism>